<name>A0ABZ2LXQ4_9BACT</name>
<evidence type="ECO:0000256" key="3">
    <source>
        <dbReference type="ARBA" id="ARBA00022475"/>
    </source>
</evidence>
<feature type="transmembrane region" description="Helical" evidence="9">
    <location>
        <begin position="197"/>
        <end position="215"/>
    </location>
</feature>
<protein>
    <recommendedName>
        <fullName evidence="9">Apolipoprotein N-acyltransferase</fullName>
        <shortName evidence="9">ALP N-acyltransferase</shortName>
        <ecNumber evidence="9">2.3.1.269</ecNumber>
    </recommendedName>
</protein>
<dbReference type="Gene3D" id="3.60.110.10">
    <property type="entry name" value="Carbon-nitrogen hydrolase"/>
    <property type="match status" value="1"/>
</dbReference>
<dbReference type="InterPro" id="IPR003010">
    <property type="entry name" value="C-N_Hydrolase"/>
</dbReference>
<dbReference type="PROSITE" id="PS50263">
    <property type="entry name" value="CN_HYDROLASE"/>
    <property type="match status" value="1"/>
</dbReference>
<evidence type="ECO:0000313" key="12">
    <source>
        <dbReference type="EMBL" id="WXB13812.1"/>
    </source>
</evidence>
<dbReference type="NCBIfam" id="TIGR00546">
    <property type="entry name" value="lnt"/>
    <property type="match status" value="1"/>
</dbReference>
<evidence type="ECO:0000256" key="6">
    <source>
        <dbReference type="ARBA" id="ARBA00022989"/>
    </source>
</evidence>
<evidence type="ECO:0000256" key="4">
    <source>
        <dbReference type="ARBA" id="ARBA00022679"/>
    </source>
</evidence>
<feature type="region of interest" description="Disordered" evidence="10">
    <location>
        <begin position="426"/>
        <end position="459"/>
    </location>
</feature>
<evidence type="ECO:0000256" key="1">
    <source>
        <dbReference type="ARBA" id="ARBA00004651"/>
    </source>
</evidence>
<dbReference type="InterPro" id="IPR036526">
    <property type="entry name" value="C-N_Hydrolase_sf"/>
</dbReference>
<evidence type="ECO:0000256" key="8">
    <source>
        <dbReference type="ARBA" id="ARBA00023315"/>
    </source>
</evidence>
<comment type="catalytic activity">
    <reaction evidence="9">
        <text>N-terminal S-1,2-diacyl-sn-glyceryl-L-cysteinyl-[lipoprotein] + a glycerophospholipid = N-acyl-S-1,2-diacyl-sn-glyceryl-L-cysteinyl-[lipoprotein] + a 2-acyl-sn-glycero-3-phospholipid + H(+)</text>
        <dbReference type="Rhea" id="RHEA:48228"/>
        <dbReference type="Rhea" id="RHEA-COMP:14681"/>
        <dbReference type="Rhea" id="RHEA-COMP:14684"/>
        <dbReference type="ChEBI" id="CHEBI:15378"/>
        <dbReference type="ChEBI" id="CHEBI:136912"/>
        <dbReference type="ChEBI" id="CHEBI:140656"/>
        <dbReference type="ChEBI" id="CHEBI:140657"/>
        <dbReference type="ChEBI" id="CHEBI:140660"/>
        <dbReference type="EC" id="2.3.1.269"/>
    </reaction>
</comment>
<feature type="transmembrane region" description="Helical" evidence="9">
    <location>
        <begin position="157"/>
        <end position="176"/>
    </location>
</feature>
<keyword evidence="8 9" id="KW-0012">Acyltransferase</keyword>
<dbReference type="InterPro" id="IPR045378">
    <property type="entry name" value="LNT_N"/>
</dbReference>
<gene>
    <name evidence="9 12" type="primary">lnt</name>
    <name evidence="12" type="ORF">LZC94_39010</name>
</gene>
<reference evidence="12 13" key="1">
    <citation type="submission" date="2021-12" db="EMBL/GenBank/DDBJ databases">
        <title>Discovery of the Pendulisporaceae a myxobacterial family with distinct sporulation behavior and unique specialized metabolism.</title>
        <authorList>
            <person name="Garcia R."/>
            <person name="Popoff A."/>
            <person name="Bader C.D."/>
            <person name="Loehr J."/>
            <person name="Walesch S."/>
            <person name="Walt C."/>
            <person name="Boldt J."/>
            <person name="Bunk B."/>
            <person name="Haeckl F.J.F.P.J."/>
            <person name="Gunesch A.P."/>
            <person name="Birkelbach J."/>
            <person name="Nuebel U."/>
            <person name="Pietschmann T."/>
            <person name="Bach T."/>
            <person name="Mueller R."/>
        </authorList>
    </citation>
    <scope>NUCLEOTIDE SEQUENCE [LARGE SCALE GENOMIC DNA]</scope>
    <source>
        <strain evidence="12 13">MSr11954</strain>
    </source>
</reference>
<dbReference type="Proteomes" id="UP001370348">
    <property type="component" value="Chromosome"/>
</dbReference>
<evidence type="ECO:0000256" key="2">
    <source>
        <dbReference type="ARBA" id="ARBA00010065"/>
    </source>
</evidence>
<dbReference type="Pfam" id="PF00795">
    <property type="entry name" value="CN_hydrolase"/>
    <property type="match status" value="1"/>
</dbReference>
<comment type="subcellular location">
    <subcellularLocation>
        <location evidence="1 9">Cell membrane</location>
        <topology evidence="1 9">Multi-pass membrane protein</topology>
    </subcellularLocation>
</comment>
<dbReference type="RefSeq" id="WP_394823428.1">
    <property type="nucleotide sequence ID" value="NZ_CP089984.1"/>
</dbReference>
<accession>A0ABZ2LXQ4</accession>
<feature type="transmembrane region" description="Helical" evidence="9">
    <location>
        <begin position="52"/>
        <end position="70"/>
    </location>
</feature>
<feature type="transmembrane region" description="Helical" evidence="9">
    <location>
        <begin position="530"/>
        <end position="547"/>
    </location>
</feature>
<comment type="pathway">
    <text evidence="9">Protein modification; lipoprotein biosynthesis (N-acyl transfer).</text>
</comment>
<dbReference type="PANTHER" id="PTHR38686:SF1">
    <property type="entry name" value="APOLIPOPROTEIN N-ACYLTRANSFERASE"/>
    <property type="match status" value="1"/>
</dbReference>
<evidence type="ECO:0000256" key="7">
    <source>
        <dbReference type="ARBA" id="ARBA00023136"/>
    </source>
</evidence>
<keyword evidence="7 9" id="KW-0472">Membrane</keyword>
<dbReference type="Pfam" id="PF20154">
    <property type="entry name" value="LNT_N"/>
    <property type="match status" value="1"/>
</dbReference>
<keyword evidence="13" id="KW-1185">Reference proteome</keyword>
<dbReference type="InterPro" id="IPR004563">
    <property type="entry name" value="Apolipo_AcylTrfase"/>
</dbReference>
<feature type="region of interest" description="Disordered" evidence="10">
    <location>
        <begin position="552"/>
        <end position="574"/>
    </location>
</feature>
<dbReference type="EC" id="2.3.1.269" evidence="9"/>
<organism evidence="12 13">
    <name type="scientific">Pendulispora albinea</name>
    <dbReference type="NCBI Taxonomy" id="2741071"/>
    <lineage>
        <taxon>Bacteria</taxon>
        <taxon>Pseudomonadati</taxon>
        <taxon>Myxococcota</taxon>
        <taxon>Myxococcia</taxon>
        <taxon>Myxococcales</taxon>
        <taxon>Sorangiineae</taxon>
        <taxon>Pendulisporaceae</taxon>
        <taxon>Pendulispora</taxon>
    </lineage>
</organism>
<comment type="function">
    <text evidence="9">Catalyzes the phospholipid dependent N-acylation of the N-terminal cysteine of apolipoprotein, the last step in lipoprotein maturation.</text>
</comment>
<feature type="domain" description="CN hydrolase" evidence="11">
    <location>
        <begin position="237"/>
        <end position="516"/>
    </location>
</feature>
<proteinExistence type="inferred from homology"/>
<dbReference type="PANTHER" id="PTHR38686">
    <property type="entry name" value="APOLIPOPROTEIN N-ACYLTRANSFERASE"/>
    <property type="match status" value="1"/>
</dbReference>
<keyword evidence="4 9" id="KW-0808">Transferase</keyword>
<keyword evidence="5 9" id="KW-0812">Transmembrane</keyword>
<evidence type="ECO:0000256" key="5">
    <source>
        <dbReference type="ARBA" id="ARBA00022692"/>
    </source>
</evidence>
<dbReference type="SUPFAM" id="SSF56317">
    <property type="entry name" value="Carbon-nitrogen hydrolase"/>
    <property type="match status" value="1"/>
</dbReference>
<feature type="compositionally biased region" description="Basic and acidic residues" evidence="10">
    <location>
        <begin position="442"/>
        <end position="452"/>
    </location>
</feature>
<evidence type="ECO:0000259" key="11">
    <source>
        <dbReference type="PROSITE" id="PS50263"/>
    </source>
</evidence>
<feature type="transmembrane region" description="Helical" evidence="9">
    <location>
        <begin position="82"/>
        <end position="106"/>
    </location>
</feature>
<dbReference type="CDD" id="cd07571">
    <property type="entry name" value="ALP_N-acyl_transferase"/>
    <property type="match status" value="1"/>
</dbReference>
<feature type="transmembrane region" description="Helical" evidence="9">
    <location>
        <begin position="118"/>
        <end position="137"/>
    </location>
</feature>
<keyword evidence="6 9" id="KW-1133">Transmembrane helix</keyword>
<evidence type="ECO:0000256" key="9">
    <source>
        <dbReference type="HAMAP-Rule" id="MF_01148"/>
    </source>
</evidence>
<dbReference type="EMBL" id="CP089984">
    <property type="protein sequence ID" value="WXB13812.1"/>
    <property type="molecule type" value="Genomic_DNA"/>
</dbReference>
<comment type="similarity">
    <text evidence="2 9">Belongs to the CN hydrolase family. Apolipoprotein N-acyltransferase subfamily.</text>
</comment>
<dbReference type="HAMAP" id="MF_01148">
    <property type="entry name" value="Lnt"/>
    <property type="match status" value="1"/>
</dbReference>
<evidence type="ECO:0000256" key="10">
    <source>
        <dbReference type="SAM" id="MobiDB-lite"/>
    </source>
</evidence>
<keyword evidence="3 9" id="KW-1003">Cell membrane</keyword>
<evidence type="ECO:0000313" key="13">
    <source>
        <dbReference type="Proteomes" id="UP001370348"/>
    </source>
</evidence>
<sequence>MLSGALFASTSPPFDFVIAPWLGMALLACALDREPPSPSAGGGRWRVIFRGGARGLAFGFAANAVALRFVPGVITRFTPLPWAVGALALALLAMAQGLRWAAAAWVHRALVRWRVPRPLAFAVGVYAGTFVPAIFPWNPAGGATLWPELLQLADTIGERGVSALMALTSALAAFAVQALRDARKGKGGDSASSKRPALAMALGAAFLALGSYVHGRLRMAEVDALRAHATTAKVALVQPSVGATERWDRQRARQILATLTELTRTAERDGAELTVWHESAYPYELRHGATHAPETPWTLLQPGVHGPILAGVVLHGTPLVEGGPDRYNSALVVDRNGALSAPYDKIHLLWFGETVPLADVFPWIRRTFARGLGLVQGSTQVVLDSGKVRASVLICFEDTLPAAGREALSLSPNLLVNVTNDAWFTAEGSADAPPRPPSEPRSSSDSRHRDGLEGADEASLESELHLRMAILRSIEGRRDMVRAVNFGPTTWVDAAGRVRARYASTSPGTLLTTPALLETPPTLYVRYGDMPFAVFALLATLAATLVLESGATKRQRRQLQAKPDADAYTASKPE</sequence>